<proteinExistence type="predicted"/>
<feature type="coiled-coil region" evidence="1">
    <location>
        <begin position="100"/>
        <end position="144"/>
    </location>
</feature>
<evidence type="ECO:0000313" key="3">
    <source>
        <dbReference type="EMBL" id="CAE0242602.1"/>
    </source>
</evidence>
<evidence type="ECO:0000256" key="1">
    <source>
        <dbReference type="SAM" id="Coils"/>
    </source>
</evidence>
<protein>
    <submittedName>
        <fullName evidence="3">Uncharacterized protein</fullName>
    </submittedName>
</protein>
<sequence>MTEEADRIEEEMEGKELDVEAEEGGEDEEGEDGVYDPIEETEKFFEAELADLEGLSAPRKLKTIISSRKRVENDIKLMANRIRHLHLEEEKAQKKIDTTKTRANDILDLKERNREAARRRELERKQAEEELRRERQLLALQKAERRAAIRANREALQQSKREDVLMMKQMKKVQERDRKLRLQQERIRCAQSAEVIRLHKKVAADHNMRQRRQQLFEADQDMQDQIYEELLVSARTGSALQLLISLFSSRAFALAVALVENNESVFLPPFFRCLCPILLYLPCVMPVIH</sequence>
<keyword evidence="1" id="KW-0175">Coiled coil</keyword>
<gene>
    <name evidence="3" type="ORF">PBIL07802_LOCUS4767</name>
</gene>
<evidence type="ECO:0000256" key="2">
    <source>
        <dbReference type="SAM" id="MobiDB-lite"/>
    </source>
</evidence>
<dbReference type="EMBL" id="HBIB01007674">
    <property type="protein sequence ID" value="CAE0242602.1"/>
    <property type="molecule type" value="Transcribed_RNA"/>
</dbReference>
<dbReference type="AlphaFoldDB" id="A0A7S3D099"/>
<name>A0A7S3D099_9EUKA</name>
<accession>A0A7S3D099</accession>
<organism evidence="3">
    <name type="scientific">Palpitomonas bilix</name>
    <dbReference type="NCBI Taxonomy" id="652834"/>
    <lineage>
        <taxon>Eukaryota</taxon>
        <taxon>Eukaryota incertae sedis</taxon>
    </lineage>
</organism>
<reference evidence="3" key="1">
    <citation type="submission" date="2021-01" db="EMBL/GenBank/DDBJ databases">
        <authorList>
            <person name="Corre E."/>
            <person name="Pelletier E."/>
            <person name="Niang G."/>
            <person name="Scheremetjew M."/>
            <person name="Finn R."/>
            <person name="Kale V."/>
            <person name="Holt S."/>
            <person name="Cochrane G."/>
            <person name="Meng A."/>
            <person name="Brown T."/>
            <person name="Cohen L."/>
        </authorList>
    </citation>
    <scope>NUCLEOTIDE SEQUENCE</scope>
    <source>
        <strain evidence="3">NIES-2562</strain>
    </source>
</reference>
<feature type="region of interest" description="Disordered" evidence="2">
    <location>
        <begin position="1"/>
        <end position="35"/>
    </location>
</feature>